<feature type="non-terminal residue" evidence="2">
    <location>
        <position position="1"/>
    </location>
</feature>
<comment type="caution">
    <text evidence="2">The sequence shown here is derived from an EMBL/GenBank/DDBJ whole genome shotgun (WGS) entry which is preliminary data.</text>
</comment>
<dbReference type="InterPro" id="IPR000626">
    <property type="entry name" value="Ubiquitin-like_dom"/>
</dbReference>
<organism evidence="2 3">
    <name type="scientific">Culter alburnus</name>
    <name type="common">Topmouth culter</name>
    <dbReference type="NCBI Taxonomy" id="194366"/>
    <lineage>
        <taxon>Eukaryota</taxon>
        <taxon>Metazoa</taxon>
        <taxon>Chordata</taxon>
        <taxon>Craniata</taxon>
        <taxon>Vertebrata</taxon>
        <taxon>Euteleostomi</taxon>
        <taxon>Actinopterygii</taxon>
        <taxon>Neopterygii</taxon>
        <taxon>Teleostei</taxon>
        <taxon>Ostariophysi</taxon>
        <taxon>Cypriniformes</taxon>
        <taxon>Xenocyprididae</taxon>
        <taxon>Xenocypridinae</taxon>
        <taxon>Culter</taxon>
    </lineage>
</organism>
<evidence type="ECO:0000313" key="3">
    <source>
        <dbReference type="Proteomes" id="UP001479290"/>
    </source>
</evidence>
<accession>A0AAW1YUX6</accession>
<feature type="domain" description="Ubiquitin-like" evidence="1">
    <location>
        <begin position="1"/>
        <end position="39"/>
    </location>
</feature>
<dbReference type="Proteomes" id="UP001479290">
    <property type="component" value="Unassembled WGS sequence"/>
</dbReference>
<evidence type="ECO:0000259" key="1">
    <source>
        <dbReference type="PROSITE" id="PS50053"/>
    </source>
</evidence>
<protein>
    <recommendedName>
        <fullName evidence="1">Ubiquitin-like domain-containing protein</fullName>
    </recommendedName>
</protein>
<dbReference type="AlphaFoldDB" id="A0AAW1YUX6"/>
<gene>
    <name evidence="2" type="ORF">ABG768_017696</name>
</gene>
<dbReference type="Gene3D" id="3.10.20.90">
    <property type="entry name" value="Phosphatidylinositol 3-kinase Catalytic Subunit, Chain A, domain 1"/>
    <property type="match status" value="1"/>
</dbReference>
<dbReference type="EMBL" id="JAWDJR010000024">
    <property type="protein sequence ID" value="KAK9951821.1"/>
    <property type="molecule type" value="Genomic_DNA"/>
</dbReference>
<name>A0AAW1YUX6_CULAL</name>
<keyword evidence="3" id="KW-1185">Reference proteome</keyword>
<proteinExistence type="predicted"/>
<sequence>TERLRVVLENKQLEDDKTFAFYNIEHLSVLTFVMRMPGGKGMHVVSIVNIIL</sequence>
<reference evidence="2 3" key="1">
    <citation type="submission" date="2024-05" db="EMBL/GenBank/DDBJ databases">
        <title>A high-quality chromosomal-level genome assembly of Topmouth culter (Culter alburnus).</title>
        <authorList>
            <person name="Zhao H."/>
        </authorList>
    </citation>
    <scope>NUCLEOTIDE SEQUENCE [LARGE SCALE GENOMIC DNA]</scope>
    <source>
        <strain evidence="2">CATC2023</strain>
        <tissue evidence="2">Muscle</tissue>
    </source>
</reference>
<evidence type="ECO:0000313" key="2">
    <source>
        <dbReference type="EMBL" id="KAK9951821.1"/>
    </source>
</evidence>
<dbReference type="SUPFAM" id="SSF54236">
    <property type="entry name" value="Ubiquitin-like"/>
    <property type="match status" value="1"/>
</dbReference>
<dbReference type="InterPro" id="IPR029071">
    <property type="entry name" value="Ubiquitin-like_domsf"/>
</dbReference>
<dbReference type="PROSITE" id="PS50053">
    <property type="entry name" value="UBIQUITIN_2"/>
    <property type="match status" value="1"/>
</dbReference>